<gene>
    <name evidence="1" type="ORF">P0M35_06040</name>
</gene>
<dbReference type="Proteomes" id="UP001221302">
    <property type="component" value="Unassembled WGS sequence"/>
</dbReference>
<evidence type="ECO:0000313" key="2">
    <source>
        <dbReference type="Proteomes" id="UP001221302"/>
    </source>
</evidence>
<dbReference type="RefSeq" id="WP_321535467.1">
    <property type="nucleotide sequence ID" value="NZ_JARGDL010000005.1"/>
</dbReference>
<reference evidence="1" key="1">
    <citation type="submission" date="2023-03" db="EMBL/GenBank/DDBJ databases">
        <title>Stygiobacter electus gen. nov., sp. nov., facultatively anaerobic thermotolerant bacterium of the class Ignavibacteria from a well of Yessentuki mineral water deposit.</title>
        <authorList>
            <person name="Podosokorskaya O.A."/>
            <person name="Elcheninov A.G."/>
            <person name="Petrova N.F."/>
            <person name="Zavarzina D.G."/>
            <person name="Kublanov I.V."/>
            <person name="Merkel A.Y."/>
        </authorList>
    </citation>
    <scope>NUCLEOTIDE SEQUENCE</scope>
    <source>
        <strain evidence="1">09-Me</strain>
    </source>
</reference>
<evidence type="ECO:0000313" key="1">
    <source>
        <dbReference type="EMBL" id="MDF1611701.1"/>
    </source>
</evidence>
<organism evidence="1 2">
    <name type="scientific">Stygiobacter electus</name>
    <dbReference type="NCBI Taxonomy" id="3032292"/>
    <lineage>
        <taxon>Bacteria</taxon>
        <taxon>Pseudomonadati</taxon>
        <taxon>Ignavibacteriota</taxon>
        <taxon>Ignavibacteria</taxon>
        <taxon>Ignavibacteriales</taxon>
        <taxon>Melioribacteraceae</taxon>
        <taxon>Stygiobacter</taxon>
    </lineage>
</organism>
<keyword evidence="2" id="KW-1185">Reference proteome</keyword>
<proteinExistence type="predicted"/>
<dbReference type="AlphaFoldDB" id="A0AAE3TCR2"/>
<dbReference type="EMBL" id="JARGDL010000005">
    <property type="protein sequence ID" value="MDF1611701.1"/>
    <property type="molecule type" value="Genomic_DNA"/>
</dbReference>
<accession>A0AAE3TCR2</accession>
<comment type="caution">
    <text evidence="1">The sequence shown here is derived from an EMBL/GenBank/DDBJ whole genome shotgun (WGS) entry which is preliminary data.</text>
</comment>
<protein>
    <submittedName>
        <fullName evidence="1">Uncharacterized protein</fullName>
    </submittedName>
</protein>
<name>A0AAE3TCR2_9BACT</name>
<sequence length="149" mass="17363">MYWLQQTPNKEPYDFSEVKHIVIDGTFLKRPRGIYAAMDSEAHKLLYAAVNVRESAKDLSAFYTKLYEAGLYPESATTDGNTAQMKQLQLFCPEIKLQRCIVHVQRQGLCWCRRNPKRTDAKHLRELLLTLTEVKTKEDSQRFIKGFYA</sequence>